<dbReference type="EMBL" id="CAMXCT030000621">
    <property type="protein sequence ID" value="CAL4768568.1"/>
    <property type="molecule type" value="Genomic_DNA"/>
</dbReference>
<evidence type="ECO:0000313" key="2">
    <source>
        <dbReference type="EMBL" id="CAI3981256.1"/>
    </source>
</evidence>
<organism evidence="2">
    <name type="scientific">Cladocopium goreaui</name>
    <dbReference type="NCBI Taxonomy" id="2562237"/>
    <lineage>
        <taxon>Eukaryota</taxon>
        <taxon>Sar</taxon>
        <taxon>Alveolata</taxon>
        <taxon>Dinophyceae</taxon>
        <taxon>Suessiales</taxon>
        <taxon>Symbiodiniaceae</taxon>
        <taxon>Cladocopium</taxon>
    </lineage>
</organism>
<proteinExistence type="predicted"/>
<comment type="caution">
    <text evidence="2">The sequence shown here is derived from an EMBL/GenBank/DDBJ whole genome shotgun (WGS) entry which is preliminary data.</text>
</comment>
<sequence length="375" mass="43329">MDDLESFRARYPFDDDAYNYIVNSSLEVQQEVLRDFKPKQEGEEDYSALVMGFTKRRRQLDKERRMHGGYAPPNQMMPDHGNGSIHDELQAFLDRYPVDEEAQRFLNTCPPHVQRIIFQTFKPKREGEADYSALLISFAKRIRQSQPKAAPFMDFAAPYEHIVPPRDLRPAGGGSGYGRVQGVNYEAFRARYPFDDAAHNYLQKLPPDVRIHVLQNFKPPQEGESDYSALVISYCKKTREAMHPPMHQPMHHPMHQPMQPMHQVPQGYQGRPSLPQRAPWSQPDPAPVAPRGLMGASDSNANIYALEGFRQRYPMDDRAFDFLKCAPAFVQQQVLEHFNPQRKDEADYSALIISFAKKCREREQANFAAKRPRMF</sequence>
<keyword evidence="4" id="KW-1185">Reference proteome</keyword>
<dbReference type="AlphaFoldDB" id="A0A9P1BXF3"/>
<evidence type="ECO:0000256" key="1">
    <source>
        <dbReference type="SAM" id="MobiDB-lite"/>
    </source>
</evidence>
<dbReference type="OrthoDB" id="446959at2759"/>
<accession>A0A9P1BXF3</accession>
<dbReference type="EMBL" id="CAMXCT020000621">
    <property type="protein sequence ID" value="CAL1134631.1"/>
    <property type="molecule type" value="Genomic_DNA"/>
</dbReference>
<evidence type="ECO:0000313" key="3">
    <source>
        <dbReference type="EMBL" id="CAL4768568.1"/>
    </source>
</evidence>
<reference evidence="2" key="1">
    <citation type="submission" date="2022-10" db="EMBL/GenBank/DDBJ databases">
        <authorList>
            <person name="Chen Y."/>
            <person name="Dougan E. K."/>
            <person name="Chan C."/>
            <person name="Rhodes N."/>
            <person name="Thang M."/>
        </authorList>
    </citation>
    <scope>NUCLEOTIDE SEQUENCE</scope>
</reference>
<feature type="region of interest" description="Disordered" evidence="1">
    <location>
        <begin position="261"/>
        <end position="293"/>
    </location>
</feature>
<name>A0A9P1BXF3_9DINO</name>
<evidence type="ECO:0000313" key="4">
    <source>
        <dbReference type="Proteomes" id="UP001152797"/>
    </source>
</evidence>
<gene>
    <name evidence="2" type="ORF">C1SCF055_LOCUS9065</name>
</gene>
<dbReference type="EMBL" id="CAMXCT010000621">
    <property type="protein sequence ID" value="CAI3981256.1"/>
    <property type="molecule type" value="Genomic_DNA"/>
</dbReference>
<protein>
    <submittedName>
        <fullName evidence="3">Aspartyl/asparaginyl beta-hydroxylase</fullName>
    </submittedName>
</protein>
<reference evidence="3 4" key="2">
    <citation type="submission" date="2024-05" db="EMBL/GenBank/DDBJ databases">
        <authorList>
            <person name="Chen Y."/>
            <person name="Shah S."/>
            <person name="Dougan E. K."/>
            <person name="Thang M."/>
            <person name="Chan C."/>
        </authorList>
    </citation>
    <scope>NUCLEOTIDE SEQUENCE [LARGE SCALE GENOMIC DNA]</scope>
</reference>
<dbReference type="Proteomes" id="UP001152797">
    <property type="component" value="Unassembled WGS sequence"/>
</dbReference>